<dbReference type="PROSITE" id="PS51257">
    <property type="entry name" value="PROKAR_LIPOPROTEIN"/>
    <property type="match status" value="1"/>
</dbReference>
<feature type="region of interest" description="Disordered" evidence="1">
    <location>
        <begin position="21"/>
        <end position="52"/>
    </location>
</feature>
<comment type="caution">
    <text evidence="3">The sequence shown here is derived from an EMBL/GenBank/DDBJ whole genome shotgun (WGS) entry which is preliminary data.</text>
</comment>
<dbReference type="RefSeq" id="WP_328235726.1">
    <property type="nucleotide sequence ID" value="NZ_JAROAS010000001.1"/>
</dbReference>
<accession>A0ABU6NE99</accession>
<feature type="compositionally biased region" description="Acidic residues" evidence="1">
    <location>
        <begin position="39"/>
        <end position="52"/>
    </location>
</feature>
<keyword evidence="4" id="KW-1185">Reference proteome</keyword>
<reference evidence="3 4" key="1">
    <citation type="submission" date="2023-03" db="EMBL/GenBank/DDBJ databases">
        <title>Bacillus Genome Sequencing.</title>
        <authorList>
            <person name="Dunlap C."/>
        </authorList>
    </citation>
    <scope>NUCLEOTIDE SEQUENCE [LARGE SCALE GENOMIC DNA]</scope>
    <source>
        <strain evidence="3 4">B-4107</strain>
    </source>
</reference>
<organism evidence="3 4">
    <name type="scientific">Shouchella miscanthi</name>
    <dbReference type="NCBI Taxonomy" id="2598861"/>
    <lineage>
        <taxon>Bacteria</taxon>
        <taxon>Bacillati</taxon>
        <taxon>Bacillota</taxon>
        <taxon>Bacilli</taxon>
        <taxon>Bacillales</taxon>
        <taxon>Bacillaceae</taxon>
        <taxon>Shouchella</taxon>
    </lineage>
</organism>
<dbReference type="Proteomes" id="UP001341820">
    <property type="component" value="Unassembled WGS sequence"/>
</dbReference>
<feature type="signal peptide" evidence="2">
    <location>
        <begin position="1"/>
        <end position="22"/>
    </location>
</feature>
<protein>
    <submittedName>
        <fullName evidence="3">Uncharacterized protein</fullName>
    </submittedName>
</protein>
<name>A0ABU6NE99_9BACI</name>
<evidence type="ECO:0000256" key="1">
    <source>
        <dbReference type="SAM" id="MobiDB-lite"/>
    </source>
</evidence>
<sequence>MKKGFYLLLVGGLILSACGSSNEESNQDNTINTQANEETTAETEETSTSQETDDLLNVDLSDESLSQAEWTEAFEVQEKAIDYEIEEVSYAWSDGSINLSNLSHYALITNTGKGSIYVNPLSVTFYNDDGSVITKSEMGLSASPEIINEGESSLIDTLEQGDIEDIETFDFAKLKYEVFFSPQKALDLTAENVKFDTDQFVSATAVIKNETNIDATEEIKGSIIFFDGDNNFIGGVSSSIDSLESGEQGGFEAFYPNFPDTEKQNIESAEVLINFVDLYGENDF</sequence>
<proteinExistence type="predicted"/>
<evidence type="ECO:0000313" key="3">
    <source>
        <dbReference type="EMBL" id="MED4126523.1"/>
    </source>
</evidence>
<feature type="compositionally biased region" description="Polar residues" evidence="1">
    <location>
        <begin position="21"/>
        <end position="31"/>
    </location>
</feature>
<evidence type="ECO:0000313" key="4">
    <source>
        <dbReference type="Proteomes" id="UP001341820"/>
    </source>
</evidence>
<gene>
    <name evidence="3" type="ORF">P5F74_00020</name>
</gene>
<evidence type="ECO:0000256" key="2">
    <source>
        <dbReference type="SAM" id="SignalP"/>
    </source>
</evidence>
<keyword evidence="2" id="KW-0732">Signal</keyword>
<dbReference type="EMBL" id="JAROAS010000001">
    <property type="protein sequence ID" value="MED4126523.1"/>
    <property type="molecule type" value="Genomic_DNA"/>
</dbReference>
<feature type="chain" id="PRO_5045765502" evidence="2">
    <location>
        <begin position="23"/>
        <end position="284"/>
    </location>
</feature>